<proteinExistence type="predicted"/>
<feature type="compositionally biased region" description="Low complexity" evidence="1">
    <location>
        <begin position="46"/>
        <end position="78"/>
    </location>
</feature>
<dbReference type="RefSeq" id="WP_330958854.1">
    <property type="nucleotide sequence ID" value="NZ_JAZGJQ010000012.1"/>
</dbReference>
<accession>A0ABU7RBV7</accession>
<comment type="caution">
    <text evidence="3">The sequence shown here is derived from an EMBL/GenBank/DDBJ whole genome shotgun (WGS) entry which is preliminary data.</text>
</comment>
<dbReference type="PROSITE" id="PS51257">
    <property type="entry name" value="PROKAR_LIPOPROTEIN"/>
    <property type="match status" value="1"/>
</dbReference>
<sequence length="200" mass="20054">MLNRNRIVTVGLALALAVSPVALTACGGSSSSDSEGTATEAAADNTTSSTSTTTDGSSGSSTSSSSSSSSSSASSTQSYSISTSEITEAYMGASEAGETVYYVGNDDGSKTGIFFLDADNMANVSFMGPATVTQQNGENLVTITDELSGNTLTFGVAKNDDGTITIDMGNELGKAILAQADIAETVNAISTIQANTTSVQ</sequence>
<name>A0ABU7RBV7_9ACTN</name>
<dbReference type="EMBL" id="JAZGJQ010000012">
    <property type="protein sequence ID" value="MEE6148088.1"/>
    <property type="molecule type" value="Genomic_DNA"/>
</dbReference>
<evidence type="ECO:0000256" key="2">
    <source>
        <dbReference type="SAM" id="SignalP"/>
    </source>
</evidence>
<feature type="compositionally biased region" description="Polar residues" evidence="1">
    <location>
        <begin position="27"/>
        <end position="37"/>
    </location>
</feature>
<keyword evidence="4" id="KW-1185">Reference proteome</keyword>
<feature type="region of interest" description="Disordered" evidence="1">
    <location>
        <begin position="27"/>
        <end position="78"/>
    </location>
</feature>
<protein>
    <submittedName>
        <fullName evidence="3">Uncharacterized protein</fullName>
    </submittedName>
</protein>
<evidence type="ECO:0000256" key="1">
    <source>
        <dbReference type="SAM" id="MobiDB-lite"/>
    </source>
</evidence>
<organism evidence="3 4">
    <name type="scientific">Olsenella absiana</name>
    <dbReference type="NCBI Taxonomy" id="3115222"/>
    <lineage>
        <taxon>Bacteria</taxon>
        <taxon>Bacillati</taxon>
        <taxon>Actinomycetota</taxon>
        <taxon>Coriobacteriia</taxon>
        <taxon>Coriobacteriales</taxon>
        <taxon>Atopobiaceae</taxon>
        <taxon>Olsenella</taxon>
    </lineage>
</organism>
<dbReference type="Proteomes" id="UP001332931">
    <property type="component" value="Unassembled WGS sequence"/>
</dbReference>
<reference evidence="3 4" key="1">
    <citation type="submission" date="2024-01" db="EMBL/GenBank/DDBJ databases">
        <title>Description of Olsenella sp. nov., isolated from pig feces.</title>
        <authorList>
            <person name="Chang Y.-H."/>
        </authorList>
    </citation>
    <scope>NUCLEOTIDE SEQUENCE [LARGE SCALE GENOMIC DNA]</scope>
    <source>
        <strain evidence="3 4">YH-ols2223</strain>
    </source>
</reference>
<keyword evidence="2" id="KW-0732">Signal</keyword>
<evidence type="ECO:0000313" key="3">
    <source>
        <dbReference type="EMBL" id="MEE6148088.1"/>
    </source>
</evidence>
<gene>
    <name evidence="3" type="ORF">VXJ25_08860</name>
</gene>
<evidence type="ECO:0000313" key="4">
    <source>
        <dbReference type="Proteomes" id="UP001332931"/>
    </source>
</evidence>
<feature type="chain" id="PRO_5046512624" evidence="2">
    <location>
        <begin position="25"/>
        <end position="200"/>
    </location>
</feature>
<feature type="signal peptide" evidence="2">
    <location>
        <begin position="1"/>
        <end position="24"/>
    </location>
</feature>